<reference evidence="2" key="1">
    <citation type="submission" date="2022-11" db="UniProtKB">
        <authorList>
            <consortium name="WormBaseParasite"/>
        </authorList>
    </citation>
    <scope>IDENTIFICATION</scope>
</reference>
<proteinExistence type="predicted"/>
<accession>A0A914PE97</accession>
<keyword evidence="1" id="KW-1185">Reference proteome</keyword>
<sequence length="526" mass="60033">MGSNINWLSSTYYKQKSLFEPVPKFSKNFAVVLLKTDNGEREKFPDTNVLNELKYVDKNTLKNKIFLNEQRVNYILNHAVDALVVVGDATTFNVNPFGRQLMEKLGKEVIMHDLRGELQSSVNFCGPNDYRLSTPTPGTENNCDGDILPLMAQSTTTTAIPYDDDIQVITESSIQQQRPPKRRRLSASFTVNPMTEKYTSYLPWYAKLLPWIDIKAILKRVNFASDNVIEKMKEYNIWMEIVNVNNGKVVKSTAEFPTKVHIRCKFCYSYRVQHDQCTADGTHEDHKEHPKNKQCSSLNAFARLTEIGSTYNIAYKVKEHDGSAPHKQAVTYFEEKVDAAMKRHNMEKDTVDPTCNMFRLVYTETMANIPFIKHPEMVSLMKMNKVDVGSLHFSKYSSQKIQESIAKTLHNDLVNYLKSQSPPISIILDTSTDSNGRNILLLYLRVFFNNYPHVYFYRAVQLQSEKAEAIMQKLKEIFNNDGTLDLVQTNLKGVATDGASVMVGVHNGLKALLKNFTSNPLLSHIH</sequence>
<dbReference type="Proteomes" id="UP000887578">
    <property type="component" value="Unplaced"/>
</dbReference>
<evidence type="ECO:0000313" key="2">
    <source>
        <dbReference type="WBParaSite" id="PDA_v2.g13813.t1"/>
    </source>
</evidence>
<protein>
    <submittedName>
        <fullName evidence="2">DUF4371 domain-containing protein</fullName>
    </submittedName>
</protein>
<dbReference type="PANTHER" id="PTHR46880:SF6">
    <property type="entry name" value="U1-TYPE DOMAIN-CONTAINING PROTEIN"/>
    <property type="match status" value="1"/>
</dbReference>
<dbReference type="AlphaFoldDB" id="A0A914PE97"/>
<organism evidence="1 2">
    <name type="scientific">Panagrolaimus davidi</name>
    <dbReference type="NCBI Taxonomy" id="227884"/>
    <lineage>
        <taxon>Eukaryota</taxon>
        <taxon>Metazoa</taxon>
        <taxon>Ecdysozoa</taxon>
        <taxon>Nematoda</taxon>
        <taxon>Chromadorea</taxon>
        <taxon>Rhabditida</taxon>
        <taxon>Tylenchina</taxon>
        <taxon>Panagrolaimomorpha</taxon>
        <taxon>Panagrolaimoidea</taxon>
        <taxon>Panagrolaimidae</taxon>
        <taxon>Panagrolaimus</taxon>
    </lineage>
</organism>
<evidence type="ECO:0000313" key="1">
    <source>
        <dbReference type="Proteomes" id="UP000887578"/>
    </source>
</evidence>
<dbReference type="PANTHER" id="PTHR46880">
    <property type="entry name" value="RAS-ASSOCIATING DOMAIN-CONTAINING PROTEIN"/>
    <property type="match status" value="1"/>
</dbReference>
<dbReference type="WBParaSite" id="PDA_v2.g13813.t1">
    <property type="protein sequence ID" value="PDA_v2.g13813.t1"/>
    <property type="gene ID" value="PDA_v2.g13813"/>
</dbReference>
<name>A0A914PE97_9BILA</name>